<dbReference type="SUPFAM" id="SSF52540">
    <property type="entry name" value="P-loop containing nucleoside triphosphate hydrolases"/>
    <property type="match status" value="1"/>
</dbReference>
<evidence type="ECO:0000256" key="9">
    <source>
        <dbReference type="ARBA" id="ARBA00034808"/>
    </source>
</evidence>
<evidence type="ECO:0000256" key="7">
    <source>
        <dbReference type="ARBA" id="ARBA00023235"/>
    </source>
</evidence>
<dbReference type="Gene3D" id="3.40.50.300">
    <property type="entry name" value="P-loop containing nucleotide triphosphate hydrolases"/>
    <property type="match status" value="2"/>
</dbReference>
<dbReference type="GO" id="GO:0043138">
    <property type="term" value="F:3'-5' DNA helicase activity"/>
    <property type="evidence" value="ECO:0007669"/>
    <property type="project" value="UniProtKB-EC"/>
</dbReference>
<dbReference type="KEGG" id="emx:FKV68_20585"/>
<dbReference type="Proteomes" id="UP000510721">
    <property type="component" value="Plasmid pEmeITTGR7a"/>
</dbReference>
<dbReference type="GO" id="GO:0016787">
    <property type="term" value="F:hydrolase activity"/>
    <property type="evidence" value="ECO:0007669"/>
    <property type="project" value="UniProtKB-UniRule"/>
</dbReference>
<dbReference type="Gene3D" id="1.10.486.10">
    <property type="entry name" value="PCRA, domain 4"/>
    <property type="match status" value="1"/>
</dbReference>
<evidence type="ECO:0000313" key="13">
    <source>
        <dbReference type="Proteomes" id="UP000510721"/>
    </source>
</evidence>
<keyword evidence="2" id="KW-0547">Nucleotide-binding</keyword>
<evidence type="ECO:0000256" key="11">
    <source>
        <dbReference type="ARBA" id="ARBA00048988"/>
    </source>
</evidence>
<dbReference type="EC" id="5.6.2.4" evidence="9"/>
<keyword evidence="13" id="KW-1185">Reference proteome</keyword>
<evidence type="ECO:0000256" key="8">
    <source>
        <dbReference type="ARBA" id="ARBA00034617"/>
    </source>
</evidence>
<evidence type="ECO:0000256" key="10">
    <source>
        <dbReference type="ARBA" id="ARBA00034923"/>
    </source>
</evidence>
<dbReference type="GO" id="GO:0000725">
    <property type="term" value="P:recombinational repair"/>
    <property type="evidence" value="ECO:0007669"/>
    <property type="project" value="TreeGrafter"/>
</dbReference>
<evidence type="ECO:0000256" key="5">
    <source>
        <dbReference type="ARBA" id="ARBA00022840"/>
    </source>
</evidence>
<dbReference type="Pfam" id="PF00580">
    <property type="entry name" value="UvrD-helicase"/>
    <property type="match status" value="1"/>
</dbReference>
<keyword evidence="6" id="KW-0238">DNA-binding</keyword>
<dbReference type="InterPro" id="IPR027417">
    <property type="entry name" value="P-loop_NTPase"/>
</dbReference>
<dbReference type="AlphaFoldDB" id="A0A859QFF0"/>
<dbReference type="PROSITE" id="PS51198">
    <property type="entry name" value="UVRD_HELICASE_ATP_BIND"/>
    <property type="match status" value="1"/>
</dbReference>
<dbReference type="GO" id="GO:0005524">
    <property type="term" value="F:ATP binding"/>
    <property type="evidence" value="ECO:0007669"/>
    <property type="project" value="UniProtKB-UniRule"/>
</dbReference>
<accession>A0A859QFF0</accession>
<evidence type="ECO:0000256" key="1">
    <source>
        <dbReference type="ARBA" id="ARBA00009922"/>
    </source>
</evidence>
<evidence type="ECO:0000256" key="4">
    <source>
        <dbReference type="ARBA" id="ARBA00022806"/>
    </source>
</evidence>
<reference evidence="12 13" key="1">
    <citation type="submission" date="2019-06" db="EMBL/GenBank/DDBJ databases">
        <title>Complete genome sequence of Ensifer mexicanus ITTG R7 isolated from nodules of Acacia angustissima (Mill.) Kuntze.</title>
        <authorList>
            <person name="Rincon-Rosales R."/>
            <person name="Rogel M.A."/>
            <person name="Guerrero G."/>
            <person name="Rincon-Molina C.I."/>
            <person name="Lopez-Lopez A."/>
            <person name="Martinez-Romero E."/>
        </authorList>
    </citation>
    <scope>NUCLEOTIDE SEQUENCE [LARGE SCALE GENOMIC DNA]</scope>
    <source>
        <strain evidence="12 13">ITTG R7</strain>
        <plasmid evidence="13">pemeittgr7a</plasmid>
    </source>
</reference>
<dbReference type="InterPro" id="IPR013986">
    <property type="entry name" value="DExx_box_DNA_helicase_dom_sf"/>
</dbReference>
<comment type="catalytic activity">
    <reaction evidence="11">
        <text>ATP + H2O = ADP + phosphate + H(+)</text>
        <dbReference type="Rhea" id="RHEA:13065"/>
        <dbReference type="ChEBI" id="CHEBI:15377"/>
        <dbReference type="ChEBI" id="CHEBI:15378"/>
        <dbReference type="ChEBI" id="CHEBI:30616"/>
        <dbReference type="ChEBI" id="CHEBI:43474"/>
        <dbReference type="ChEBI" id="CHEBI:456216"/>
        <dbReference type="EC" id="5.6.2.4"/>
    </reaction>
</comment>
<keyword evidence="3" id="KW-0378">Hydrolase</keyword>
<keyword evidence="12" id="KW-0614">Plasmid</keyword>
<comment type="catalytic activity">
    <reaction evidence="8">
        <text>Couples ATP hydrolysis with the unwinding of duplex DNA by translocating in the 3'-5' direction.</text>
        <dbReference type="EC" id="5.6.2.4"/>
    </reaction>
</comment>
<evidence type="ECO:0000256" key="3">
    <source>
        <dbReference type="ARBA" id="ARBA00022801"/>
    </source>
</evidence>
<dbReference type="InterPro" id="IPR014017">
    <property type="entry name" value="DNA_helicase_UvrD-like_C"/>
</dbReference>
<comment type="similarity">
    <text evidence="1">Belongs to the helicase family. UvrD subfamily.</text>
</comment>
<dbReference type="GO" id="GO:0003677">
    <property type="term" value="F:DNA binding"/>
    <property type="evidence" value="ECO:0007669"/>
    <property type="project" value="UniProtKB-KW"/>
</dbReference>
<dbReference type="InterPro" id="IPR000212">
    <property type="entry name" value="DNA_helicase_UvrD/REP"/>
</dbReference>
<dbReference type="RefSeq" id="WP_180941777.1">
    <property type="nucleotide sequence ID" value="NZ_CP041239.1"/>
</dbReference>
<dbReference type="PROSITE" id="PS51217">
    <property type="entry name" value="UVRD_HELICASE_CTER"/>
    <property type="match status" value="1"/>
</dbReference>
<proteinExistence type="inferred from homology"/>
<sequence>MDAIEIGRQRAAEINAELIARGADVSKPYQLAVTAAERAGVEVQRVEKGSPMLNGARAIFDPDLPMIMHEATGSDFEDAFLVAHEVGHVELGDRTRRYEAGEIDTARPSEMPPVGAERVEDYSRRQRREVQMDLFARELLLPRATAKSLHVDGSMTSAQIAERIGAPRSSIIQQLLDALLLPTVVAEERKPTEERALNEKQRSAAEHWGEPYLLEAGPGTGKTQTLVGRIKWLLSKSVDPRSILVLTFSNKAAGELFDRIAAVDAEAAAAMWIGTFHSFGLDLVRRFHDRLGIPDDPKMIDRADAIGLLEVEAPKLGLQHYKNLWDPTENLDRILSAISRAKDELASPTEFEGLAIAMAEAAERTGDNDAKIAAEKQIEVARVYRRYEEIKGALQRLDFGDLVTLPVKLLTEHEDVRNELSERYAHVLVDEYQDVNRSSVTLLKKLRPSGQHLWAVGDAKQSIYRFRGASSVNLTNFASDFPGTKDGRLSINYRSTDEIVKTFSRFAETMNVAKGKDSGLEAYRGACGRKPEHRQVDFAADEIEAVAEAIEAFRAEGIEYRDQAILCTGNDKLAKFGAALESLGIPVLHLGSIFERPEIKDLLSLLSILVDGRAMGIVRSAAMPQFQMSIGDAAHIVQRLAADTRPAPAWMGNPDRFPELTLAGRSALNALSRAMEGFSADSYPWDVLATLLLDRTRIAADLASNSAISARAKGIAIWQLMNFVRNPAPGQGSPIGRLLDRIRRLVRLADERDLRQLPSSAQGLNAVRLMTIHGSKGLEFRAIHFPGVNTGSLPRSPNLFQGIETPDGLVRGLVGTGREVRTQAHLDEQECLFYVAMSRARDCLTIYTPTMQKGGRKWGHSEYIDRIVPPLVQCRVDPALELVAEDESHVEVVFEGPVTIEDTRLGTHDSCPRRFYYSHLLGVGGTRVETTFMKMHDAVQMVVDWVVLRSPELVDAAEVDRRLVSALEETAVSENGYADEYRAIARSLIKKLLDSRAGMTKLTHPDLSLASGAARVQIRVDDILVDASGRKLVRRIRTGHATKSSLTDAASTSMFFGARNSFPGALVQIVHLAEEEPTPIEIDAKKFNARRVAVDDVISAIMTGDLPPDRSSRTCPRCPAFFICGPLPPGTLVKKI</sequence>
<evidence type="ECO:0000313" key="12">
    <source>
        <dbReference type="EMBL" id="QLL63892.1"/>
    </source>
</evidence>
<gene>
    <name evidence="12" type="ORF">FKV68_20585</name>
</gene>
<dbReference type="InterPro" id="IPR014016">
    <property type="entry name" value="UvrD-like_ATP-bd"/>
</dbReference>
<dbReference type="EMBL" id="CP041239">
    <property type="protein sequence ID" value="QLL63892.1"/>
    <property type="molecule type" value="Genomic_DNA"/>
</dbReference>
<dbReference type="Pfam" id="PF13361">
    <property type="entry name" value="UvrD_C"/>
    <property type="match status" value="2"/>
</dbReference>
<evidence type="ECO:0000256" key="2">
    <source>
        <dbReference type="ARBA" id="ARBA00022741"/>
    </source>
</evidence>
<dbReference type="CDD" id="cd17932">
    <property type="entry name" value="DEXQc_UvrD"/>
    <property type="match status" value="1"/>
</dbReference>
<keyword evidence="5" id="KW-0067">ATP-binding</keyword>
<dbReference type="PANTHER" id="PTHR11070:SF2">
    <property type="entry name" value="ATP-DEPENDENT DNA HELICASE SRS2"/>
    <property type="match status" value="1"/>
</dbReference>
<geneLocation type="plasmid" evidence="13">
    <name>pemeittgr7a</name>
</geneLocation>
<dbReference type="PANTHER" id="PTHR11070">
    <property type="entry name" value="UVRD / RECB / PCRA DNA HELICASE FAMILY MEMBER"/>
    <property type="match status" value="1"/>
</dbReference>
<name>A0A859QFF0_9HYPH</name>
<keyword evidence="7" id="KW-0413">Isomerase</keyword>
<evidence type="ECO:0000256" key="6">
    <source>
        <dbReference type="ARBA" id="ARBA00023125"/>
    </source>
</evidence>
<protein>
    <recommendedName>
        <fullName evidence="9">DNA 3'-5' helicase</fullName>
        <ecNumber evidence="9">5.6.2.4</ecNumber>
    </recommendedName>
    <alternativeName>
        <fullName evidence="10">DNA 3'-5' helicase II</fullName>
    </alternativeName>
</protein>
<organism evidence="12 13">
    <name type="scientific">Sinorhizobium mexicanum</name>
    <dbReference type="NCBI Taxonomy" id="375549"/>
    <lineage>
        <taxon>Bacteria</taxon>
        <taxon>Pseudomonadati</taxon>
        <taxon>Pseudomonadota</taxon>
        <taxon>Alphaproteobacteria</taxon>
        <taxon>Hyphomicrobiales</taxon>
        <taxon>Rhizobiaceae</taxon>
        <taxon>Sinorhizobium/Ensifer group</taxon>
        <taxon>Sinorhizobium</taxon>
    </lineage>
</organism>
<dbReference type="Gene3D" id="1.10.10.160">
    <property type="match status" value="1"/>
</dbReference>
<keyword evidence="4" id="KW-0347">Helicase</keyword>